<dbReference type="GO" id="GO:0035435">
    <property type="term" value="P:phosphate ion transmembrane transport"/>
    <property type="evidence" value="ECO:0007669"/>
    <property type="project" value="TreeGrafter"/>
</dbReference>
<proteinExistence type="inferred from homology"/>
<dbReference type="InterPro" id="IPR001204">
    <property type="entry name" value="Phos_transporter"/>
</dbReference>
<comment type="caution">
    <text evidence="10">The sequence shown here is derived from an EMBL/GenBank/DDBJ whole genome shotgun (WGS) entry which is preliminary data.</text>
</comment>
<dbReference type="Proteomes" id="UP000593567">
    <property type="component" value="Unassembled WGS sequence"/>
</dbReference>
<evidence type="ECO:0000256" key="2">
    <source>
        <dbReference type="ARBA" id="ARBA00009916"/>
    </source>
</evidence>
<accession>A0A7J7J476</accession>
<protein>
    <submittedName>
        <fullName evidence="10">SLC20A2</fullName>
    </submittedName>
</protein>
<comment type="subcellular location">
    <subcellularLocation>
        <location evidence="1">Membrane</location>
        <topology evidence="1">Multi-pass membrane protein</topology>
    </subcellularLocation>
</comment>
<dbReference type="OrthoDB" id="260807at2759"/>
<keyword evidence="6 9" id="KW-1133">Transmembrane helix</keyword>
<evidence type="ECO:0000256" key="7">
    <source>
        <dbReference type="ARBA" id="ARBA00023136"/>
    </source>
</evidence>
<evidence type="ECO:0000256" key="4">
    <source>
        <dbReference type="ARBA" id="ARBA00022592"/>
    </source>
</evidence>
<dbReference type="EMBL" id="VXIV02003139">
    <property type="protein sequence ID" value="KAF6020989.1"/>
    <property type="molecule type" value="Genomic_DNA"/>
</dbReference>
<dbReference type="AlphaFoldDB" id="A0A7J7J476"/>
<reference evidence="10" key="1">
    <citation type="submission" date="2020-06" db="EMBL/GenBank/DDBJ databases">
        <title>Draft genome of Bugula neritina, a colonial animal packing powerful symbionts and potential medicines.</title>
        <authorList>
            <person name="Rayko M."/>
        </authorList>
    </citation>
    <scope>NUCLEOTIDE SEQUENCE [LARGE SCALE GENOMIC DNA]</scope>
    <source>
        <strain evidence="10">Kwan_BN1</strain>
    </source>
</reference>
<sequence>MFLQNCFQDTSADSIVIEDPPAQSSAAASADGSTRLDADRPDLLTKDTPEVSKLFSKLQILTACFGSFAHGANDVSNAIGPLVAVWIITIEGSVLQKAETPIWVLVFGGVGISIGLWVLGRRVIETMGSELTAITPSSAFTIEIGAAFIGLAASSAGLPISTTHCKVGAIVFVGRVRSKDNVDWKIFGGILLAWIVTLPAAGLTSAAVFYGLQHLVAPLGPPWALPLTTLIPNVTNSMNFTSTVSAPNIKFSNSLKSPNFKLKYYIKIRKLVQAANIGIGSYLICSRLNSSSVIVTNIKVSSHHAHGKPHAL</sequence>
<keyword evidence="3" id="KW-0813">Transport</keyword>
<comment type="similarity">
    <text evidence="2">Belongs to the inorganic phosphate transporter (PiT) (TC 2.A.20) family.</text>
</comment>
<keyword evidence="11" id="KW-1185">Reference proteome</keyword>
<feature type="transmembrane region" description="Helical" evidence="9">
    <location>
        <begin position="186"/>
        <end position="212"/>
    </location>
</feature>
<evidence type="ECO:0000313" key="10">
    <source>
        <dbReference type="EMBL" id="KAF6020989.1"/>
    </source>
</evidence>
<dbReference type="Pfam" id="PF01384">
    <property type="entry name" value="PHO4"/>
    <property type="match status" value="1"/>
</dbReference>
<evidence type="ECO:0000256" key="9">
    <source>
        <dbReference type="SAM" id="Phobius"/>
    </source>
</evidence>
<keyword evidence="7 9" id="KW-0472">Membrane</keyword>
<dbReference type="PANTHER" id="PTHR11101">
    <property type="entry name" value="PHOSPHATE TRANSPORTER"/>
    <property type="match status" value="1"/>
</dbReference>
<evidence type="ECO:0000256" key="5">
    <source>
        <dbReference type="ARBA" id="ARBA00022692"/>
    </source>
</evidence>
<feature type="transmembrane region" description="Helical" evidence="9">
    <location>
        <begin position="131"/>
        <end position="153"/>
    </location>
</feature>
<name>A0A7J7J476_BUGNE</name>
<evidence type="ECO:0000256" key="8">
    <source>
        <dbReference type="SAM" id="MobiDB-lite"/>
    </source>
</evidence>
<dbReference type="GO" id="GO:0016020">
    <property type="term" value="C:membrane"/>
    <property type="evidence" value="ECO:0007669"/>
    <property type="project" value="UniProtKB-SubCell"/>
</dbReference>
<feature type="compositionally biased region" description="Basic and acidic residues" evidence="8">
    <location>
        <begin position="34"/>
        <end position="44"/>
    </location>
</feature>
<feature type="transmembrane region" description="Helical" evidence="9">
    <location>
        <begin position="102"/>
        <end position="119"/>
    </location>
</feature>
<evidence type="ECO:0000313" key="11">
    <source>
        <dbReference type="Proteomes" id="UP000593567"/>
    </source>
</evidence>
<dbReference type="GO" id="GO:0005315">
    <property type="term" value="F:phosphate transmembrane transporter activity"/>
    <property type="evidence" value="ECO:0007669"/>
    <property type="project" value="InterPro"/>
</dbReference>
<feature type="region of interest" description="Disordered" evidence="8">
    <location>
        <begin position="24"/>
        <end position="44"/>
    </location>
</feature>
<dbReference type="PANTHER" id="PTHR11101:SF80">
    <property type="entry name" value="PHOSPHATE TRANSPORTER"/>
    <property type="match status" value="1"/>
</dbReference>
<evidence type="ECO:0000256" key="6">
    <source>
        <dbReference type="ARBA" id="ARBA00022989"/>
    </source>
</evidence>
<keyword evidence="5 9" id="KW-0812">Transmembrane</keyword>
<evidence type="ECO:0000256" key="3">
    <source>
        <dbReference type="ARBA" id="ARBA00022448"/>
    </source>
</evidence>
<organism evidence="10 11">
    <name type="scientific">Bugula neritina</name>
    <name type="common">Brown bryozoan</name>
    <name type="synonym">Sertularia neritina</name>
    <dbReference type="NCBI Taxonomy" id="10212"/>
    <lineage>
        <taxon>Eukaryota</taxon>
        <taxon>Metazoa</taxon>
        <taxon>Spiralia</taxon>
        <taxon>Lophotrochozoa</taxon>
        <taxon>Bryozoa</taxon>
        <taxon>Gymnolaemata</taxon>
        <taxon>Cheilostomatida</taxon>
        <taxon>Flustrina</taxon>
        <taxon>Buguloidea</taxon>
        <taxon>Bugulidae</taxon>
        <taxon>Bugula</taxon>
    </lineage>
</organism>
<evidence type="ECO:0000256" key="1">
    <source>
        <dbReference type="ARBA" id="ARBA00004141"/>
    </source>
</evidence>
<keyword evidence="4" id="KW-0592">Phosphate transport</keyword>
<gene>
    <name evidence="10" type="ORF">EB796_020636</name>
</gene>